<name>A0A645A5W5_9ZZZZ</name>
<gene>
    <name evidence="1" type="ORF">SDC9_94820</name>
</gene>
<accession>A0A645A5W5</accession>
<protein>
    <submittedName>
        <fullName evidence="1">Uncharacterized protein</fullName>
    </submittedName>
</protein>
<reference evidence="1" key="1">
    <citation type="submission" date="2019-08" db="EMBL/GenBank/DDBJ databases">
        <authorList>
            <person name="Kucharzyk K."/>
            <person name="Murdoch R.W."/>
            <person name="Higgins S."/>
            <person name="Loffler F."/>
        </authorList>
    </citation>
    <scope>NUCLEOTIDE SEQUENCE</scope>
</reference>
<dbReference type="EMBL" id="VSSQ01011953">
    <property type="protein sequence ID" value="MPM48098.1"/>
    <property type="molecule type" value="Genomic_DNA"/>
</dbReference>
<sequence length="50" mass="5713">MYPNCNKPINIKKPIGVAKLNFFSFNLNKLKVITPLNIDNMIIIIAIKLK</sequence>
<evidence type="ECO:0000313" key="1">
    <source>
        <dbReference type="EMBL" id="MPM48098.1"/>
    </source>
</evidence>
<dbReference type="AlphaFoldDB" id="A0A645A5W5"/>
<proteinExistence type="predicted"/>
<organism evidence="1">
    <name type="scientific">bioreactor metagenome</name>
    <dbReference type="NCBI Taxonomy" id="1076179"/>
    <lineage>
        <taxon>unclassified sequences</taxon>
        <taxon>metagenomes</taxon>
        <taxon>ecological metagenomes</taxon>
    </lineage>
</organism>
<comment type="caution">
    <text evidence="1">The sequence shown here is derived from an EMBL/GenBank/DDBJ whole genome shotgun (WGS) entry which is preliminary data.</text>
</comment>